<organism evidence="1 2">
    <name type="scientific">Corynebacterium kroppenstedtii</name>
    <dbReference type="NCBI Taxonomy" id="161879"/>
    <lineage>
        <taxon>Bacteria</taxon>
        <taxon>Bacillati</taxon>
        <taxon>Actinomycetota</taxon>
        <taxon>Actinomycetes</taxon>
        <taxon>Mycobacteriales</taxon>
        <taxon>Corynebacteriaceae</taxon>
        <taxon>Corynebacterium</taxon>
    </lineage>
</organism>
<reference evidence="1 2" key="1">
    <citation type="submission" date="2017-08" db="EMBL/GenBank/DDBJ databases">
        <title>Infants hospitalized years apart are colonized by the same room-sourced microbial strains.</title>
        <authorList>
            <person name="Brooks B."/>
            <person name="Olm M.R."/>
            <person name="Firek B.A."/>
            <person name="Baker R."/>
            <person name="Thomas B.C."/>
            <person name="Morowitz M.J."/>
            <person name="Banfield J.F."/>
        </authorList>
    </citation>
    <scope>NUCLEOTIDE SEQUENCE [LARGE SCALE GENOMIC DNA]</scope>
    <source>
        <strain evidence="1">S2_003_000_R1_3</strain>
    </source>
</reference>
<dbReference type="RefSeq" id="WP_303735671.1">
    <property type="nucleotide sequence ID" value="NZ_CAKZHK010000009.1"/>
</dbReference>
<dbReference type="AlphaFoldDB" id="A0A2W5SL75"/>
<name>A0A2W5SL75_9CORY</name>
<comment type="caution">
    <text evidence="1">The sequence shown here is derived from an EMBL/GenBank/DDBJ whole genome shotgun (WGS) entry which is preliminary data.</text>
</comment>
<dbReference type="EMBL" id="QFRA01000048">
    <property type="protein sequence ID" value="PZR03260.1"/>
    <property type="molecule type" value="Genomic_DNA"/>
</dbReference>
<evidence type="ECO:0000313" key="1">
    <source>
        <dbReference type="EMBL" id="PZR03260.1"/>
    </source>
</evidence>
<proteinExistence type="predicted"/>
<dbReference type="Proteomes" id="UP000249432">
    <property type="component" value="Unassembled WGS sequence"/>
</dbReference>
<gene>
    <name evidence="1" type="ORF">DI525_10625</name>
</gene>
<accession>A0A2W5SL75</accession>
<sequence>MQESITKALEGGCKLDAVIPIFCVIGNKLKRFHPTTITFAEECTLISLQRIAENFKNVVGLDLHIHIVSDVLFYIRPLGADPTVSSFYYKKLCDYIASKKLDQLTIHDMSLLPSGRLNEFDNEYLRAYETLMENPGAGLEAGSYQSWLRSMASMITTRNISANYEEIEQTFRNHDFSTAFG</sequence>
<protein>
    <submittedName>
        <fullName evidence="1">Uncharacterized protein</fullName>
    </submittedName>
</protein>
<evidence type="ECO:0000313" key="2">
    <source>
        <dbReference type="Proteomes" id="UP000249432"/>
    </source>
</evidence>